<comment type="caution">
    <text evidence="2">The sequence shown here is derived from an EMBL/GenBank/DDBJ whole genome shotgun (WGS) entry which is preliminary data.</text>
</comment>
<evidence type="ECO:0000313" key="2">
    <source>
        <dbReference type="EMBL" id="CAG2056133.1"/>
    </source>
</evidence>
<gene>
    <name evidence="2" type="ORF">TPAB3V08_LOCUS3128</name>
</gene>
<feature type="compositionally biased region" description="Acidic residues" evidence="1">
    <location>
        <begin position="95"/>
        <end position="106"/>
    </location>
</feature>
<keyword evidence="3" id="KW-1185">Reference proteome</keyword>
<feature type="non-terminal residue" evidence="2">
    <location>
        <position position="1"/>
    </location>
</feature>
<feature type="compositionally biased region" description="Polar residues" evidence="1">
    <location>
        <begin position="250"/>
        <end position="264"/>
    </location>
</feature>
<proteinExistence type="predicted"/>
<organism evidence="2 3">
    <name type="scientific">Timema podura</name>
    <name type="common">Walking stick</name>
    <dbReference type="NCBI Taxonomy" id="61482"/>
    <lineage>
        <taxon>Eukaryota</taxon>
        <taxon>Metazoa</taxon>
        <taxon>Ecdysozoa</taxon>
        <taxon>Arthropoda</taxon>
        <taxon>Hexapoda</taxon>
        <taxon>Insecta</taxon>
        <taxon>Pterygota</taxon>
        <taxon>Neoptera</taxon>
        <taxon>Polyneoptera</taxon>
        <taxon>Phasmatodea</taxon>
        <taxon>Timematodea</taxon>
        <taxon>Timematoidea</taxon>
        <taxon>Timematidae</taxon>
        <taxon>Timema</taxon>
    </lineage>
</organism>
<name>A0ABN7NSL9_TIMPD</name>
<feature type="compositionally biased region" description="Gly residues" evidence="1">
    <location>
        <begin position="283"/>
        <end position="295"/>
    </location>
</feature>
<accession>A0ABN7NSL9</accession>
<dbReference type="Proteomes" id="UP001153148">
    <property type="component" value="Unassembled WGS sequence"/>
</dbReference>
<evidence type="ECO:0000313" key="3">
    <source>
        <dbReference type="Proteomes" id="UP001153148"/>
    </source>
</evidence>
<evidence type="ECO:0000256" key="1">
    <source>
        <dbReference type="SAM" id="MobiDB-lite"/>
    </source>
</evidence>
<sequence>SPLDDVSLSESTNEDYNRDKRTIGTLRSLFPGLSQIVDRKIQMITRFLFRVIGRLVLRGGILGGGGGGTSSSSSSGGGGGTRKISITLPTYPPDADSDEDEEDTEETVSTNTDALYQLRSHHMLAKIVPIFVVRGCHVVSTTNPLAVSLSFIGWSSYFFIKAAPHLSSRDKPIASEKNVEVPGSNPGSLDLQPNTNAISYLPNVFSWQSLSPEENQLSGAESQVYETRVMPDGGAYYDLQPAASDVNQVVDTSAASSQEVGQSADTEESEDPRNKRFLNFNLGGSGSSSGSGGSGGGSGNFLFDIIRRTADRAARTAGTVYRVVTGTASLGLETQTTTRTNQTTFQTNATSRALVAGSGNTESTEETHASAVAGGEAAVEKDDGYQAGIPGPITRLFIIANRGIANLMQDLILRLAQTSERIVNFKARLITSII</sequence>
<protein>
    <submittedName>
        <fullName evidence="2">Uncharacterized protein</fullName>
    </submittedName>
</protein>
<dbReference type="EMBL" id="CAJPIN010003417">
    <property type="protein sequence ID" value="CAG2056133.1"/>
    <property type="molecule type" value="Genomic_DNA"/>
</dbReference>
<feature type="compositionally biased region" description="Gly residues" evidence="1">
    <location>
        <begin position="65"/>
        <end position="81"/>
    </location>
</feature>
<feature type="region of interest" description="Disordered" evidence="1">
    <location>
        <begin position="250"/>
        <end position="295"/>
    </location>
</feature>
<reference evidence="2" key="1">
    <citation type="submission" date="2021-03" db="EMBL/GenBank/DDBJ databases">
        <authorList>
            <person name="Tran Van P."/>
        </authorList>
    </citation>
    <scope>NUCLEOTIDE SEQUENCE</scope>
</reference>
<feature type="region of interest" description="Disordered" evidence="1">
    <location>
        <begin position="65"/>
        <end position="109"/>
    </location>
</feature>